<organism evidence="2 3">
    <name type="scientific">Spongiibacter nanhainus</name>
    <dbReference type="NCBI Taxonomy" id="2794344"/>
    <lineage>
        <taxon>Bacteria</taxon>
        <taxon>Pseudomonadati</taxon>
        <taxon>Pseudomonadota</taxon>
        <taxon>Gammaproteobacteria</taxon>
        <taxon>Cellvibrionales</taxon>
        <taxon>Spongiibacteraceae</taxon>
        <taxon>Spongiibacter</taxon>
    </lineage>
</organism>
<evidence type="ECO:0000313" key="3">
    <source>
        <dbReference type="Proteomes" id="UP000596063"/>
    </source>
</evidence>
<dbReference type="KEGG" id="snan:I6N98_04515"/>
<keyword evidence="2" id="KW-0378">Hydrolase</keyword>
<dbReference type="AlphaFoldDB" id="A0A7T4R4C6"/>
<proteinExistence type="predicted"/>
<dbReference type="InterPro" id="IPR000639">
    <property type="entry name" value="Epox_hydrolase-like"/>
</dbReference>
<dbReference type="GO" id="GO:0016020">
    <property type="term" value="C:membrane"/>
    <property type="evidence" value="ECO:0007669"/>
    <property type="project" value="TreeGrafter"/>
</dbReference>
<dbReference type="Pfam" id="PF00561">
    <property type="entry name" value="Abhydrolase_1"/>
    <property type="match status" value="1"/>
</dbReference>
<dbReference type="InterPro" id="IPR050266">
    <property type="entry name" value="AB_hydrolase_sf"/>
</dbReference>
<dbReference type="GO" id="GO:0016787">
    <property type="term" value="F:hydrolase activity"/>
    <property type="evidence" value="ECO:0007669"/>
    <property type="project" value="UniProtKB-KW"/>
</dbReference>
<keyword evidence="3" id="KW-1185">Reference proteome</keyword>
<evidence type="ECO:0000259" key="1">
    <source>
        <dbReference type="Pfam" id="PF00561"/>
    </source>
</evidence>
<dbReference type="InterPro" id="IPR029058">
    <property type="entry name" value="AB_hydrolase_fold"/>
</dbReference>
<dbReference type="Proteomes" id="UP000596063">
    <property type="component" value="Chromosome"/>
</dbReference>
<gene>
    <name evidence="2" type="ORF">I6N98_04515</name>
</gene>
<reference evidence="2 3" key="1">
    <citation type="submission" date="2020-12" db="EMBL/GenBank/DDBJ databases">
        <authorList>
            <person name="Shan Y."/>
        </authorList>
    </citation>
    <scope>NUCLEOTIDE SEQUENCE [LARGE SCALE GENOMIC DNA]</scope>
    <source>
        <strain evidence="3">csc3.9</strain>
    </source>
</reference>
<dbReference type="InterPro" id="IPR000073">
    <property type="entry name" value="AB_hydrolase_1"/>
</dbReference>
<protein>
    <submittedName>
        <fullName evidence="2">Alpha/beta hydrolase</fullName>
    </submittedName>
</protein>
<dbReference type="PRINTS" id="PR00412">
    <property type="entry name" value="EPOXHYDRLASE"/>
</dbReference>
<evidence type="ECO:0000313" key="2">
    <source>
        <dbReference type="EMBL" id="QQD20070.1"/>
    </source>
</evidence>
<dbReference type="EMBL" id="CP066167">
    <property type="protein sequence ID" value="QQD20070.1"/>
    <property type="molecule type" value="Genomic_DNA"/>
</dbReference>
<sequence>MDSLGPASHTYYSQRLRLHYVDWGNHGAPPLILLHGGQDHCRNWDWVARELRHDWHVIAPDLRGHGDSAWSRDGYYSFDAYLCDLHQLIDQKNLAPATVVAHSMGGNIALRYTAVYPENVRKLVLVEGMPMSPTFIRGHYNRSYKEKMLDWIQSRQSLSSRCPRRYESIEEALSRMQEKNRHLSDEQARHLTIHGISQNEDGTYSWKFDNYCRQMSPMDIGEEALRELIEEVECPTLIFWGNESEFESPVKNGRFEHFKDAQIIHYDNAGHWLHHDQTERFLEDLRAFI</sequence>
<dbReference type="PANTHER" id="PTHR43798">
    <property type="entry name" value="MONOACYLGLYCEROL LIPASE"/>
    <property type="match status" value="1"/>
</dbReference>
<accession>A0A7T4R4C6</accession>
<name>A0A7T4R4C6_9GAMM</name>
<dbReference type="PANTHER" id="PTHR43798:SF33">
    <property type="entry name" value="HYDROLASE, PUTATIVE (AFU_ORTHOLOGUE AFUA_2G14860)-RELATED"/>
    <property type="match status" value="1"/>
</dbReference>
<dbReference type="Gene3D" id="3.40.50.1820">
    <property type="entry name" value="alpha/beta hydrolase"/>
    <property type="match status" value="1"/>
</dbReference>
<dbReference type="PRINTS" id="PR00111">
    <property type="entry name" value="ABHYDROLASE"/>
</dbReference>
<feature type="domain" description="AB hydrolase-1" evidence="1">
    <location>
        <begin position="29"/>
        <end position="276"/>
    </location>
</feature>
<dbReference type="SUPFAM" id="SSF53474">
    <property type="entry name" value="alpha/beta-Hydrolases"/>
    <property type="match status" value="1"/>
</dbReference>